<comment type="caution">
    <text evidence="1">The sequence shown here is derived from an EMBL/GenBank/DDBJ whole genome shotgun (WGS) entry which is preliminary data.</text>
</comment>
<reference evidence="1 2" key="1">
    <citation type="submission" date="2019-02" db="EMBL/GenBank/DDBJ databases">
        <title>Deep-cultivation of Planctomycetes and their phenomic and genomic characterization uncovers novel biology.</title>
        <authorList>
            <person name="Wiegand S."/>
            <person name="Jogler M."/>
            <person name="Boedeker C."/>
            <person name="Pinto D."/>
            <person name="Vollmers J."/>
            <person name="Rivas-Marin E."/>
            <person name="Kohn T."/>
            <person name="Peeters S.H."/>
            <person name="Heuer A."/>
            <person name="Rast P."/>
            <person name="Oberbeckmann S."/>
            <person name="Bunk B."/>
            <person name="Jeske O."/>
            <person name="Meyerdierks A."/>
            <person name="Storesund J.E."/>
            <person name="Kallscheuer N."/>
            <person name="Luecker S."/>
            <person name="Lage O.M."/>
            <person name="Pohl T."/>
            <person name="Merkel B.J."/>
            <person name="Hornburger P."/>
            <person name="Mueller R.-W."/>
            <person name="Bruemmer F."/>
            <person name="Labrenz M."/>
            <person name="Spormann A.M."/>
            <person name="Op Den Camp H."/>
            <person name="Overmann J."/>
            <person name="Amann R."/>
            <person name="Jetten M.S.M."/>
            <person name="Mascher T."/>
            <person name="Medema M.H."/>
            <person name="Devos D.P."/>
            <person name="Kaster A.-K."/>
            <person name="Ovreas L."/>
            <person name="Rohde M."/>
            <person name="Galperin M.Y."/>
            <person name="Jogler C."/>
        </authorList>
    </citation>
    <scope>NUCLEOTIDE SEQUENCE [LARGE SCALE GENOMIC DNA]</scope>
    <source>
        <strain evidence="1 2">Pla52n</strain>
    </source>
</reference>
<gene>
    <name evidence="1" type="ORF">Pla52n_28900</name>
</gene>
<accession>A0A5C6AXV2</accession>
<protein>
    <submittedName>
        <fullName evidence="1">Uncharacterized protein</fullName>
    </submittedName>
</protein>
<dbReference type="AlphaFoldDB" id="A0A5C6AXV2"/>
<sequence>MTQSVHHNTMTLDVNNRFPQSWPPSVKAGVPYFCDRIMPHEKARIIHATHHSGCCGGRAENKCRNIHVAIIAPRDLGKKTGHLFSARPEQRQRDARGVNLMLDGSVRGLSLFGTCYRVDPPRVIVEIDREQWVTSGQ</sequence>
<dbReference type="Proteomes" id="UP000320176">
    <property type="component" value="Unassembled WGS sequence"/>
</dbReference>
<organism evidence="1 2">
    <name type="scientific">Stieleria varia</name>
    <dbReference type="NCBI Taxonomy" id="2528005"/>
    <lineage>
        <taxon>Bacteria</taxon>
        <taxon>Pseudomonadati</taxon>
        <taxon>Planctomycetota</taxon>
        <taxon>Planctomycetia</taxon>
        <taxon>Pirellulales</taxon>
        <taxon>Pirellulaceae</taxon>
        <taxon>Stieleria</taxon>
    </lineage>
</organism>
<evidence type="ECO:0000313" key="2">
    <source>
        <dbReference type="Proteomes" id="UP000320176"/>
    </source>
</evidence>
<evidence type="ECO:0000313" key="1">
    <source>
        <dbReference type="EMBL" id="TWU04845.1"/>
    </source>
</evidence>
<proteinExistence type="predicted"/>
<name>A0A5C6AXV2_9BACT</name>
<keyword evidence="2" id="KW-1185">Reference proteome</keyword>
<dbReference type="EMBL" id="SJPN01000003">
    <property type="protein sequence ID" value="TWU04845.1"/>
    <property type="molecule type" value="Genomic_DNA"/>
</dbReference>